<dbReference type="PANTHER" id="PTHR34185">
    <property type="entry name" value="DIADENYLATE CYCLASE"/>
    <property type="match status" value="1"/>
</dbReference>
<dbReference type="PIRSF" id="PIRSF004793">
    <property type="entry name" value="UCP004793"/>
    <property type="match status" value="1"/>
</dbReference>
<dbReference type="EMBL" id="JMKI01000053">
    <property type="protein sequence ID" value="KEJ91284.1"/>
    <property type="molecule type" value="Genomic_DNA"/>
</dbReference>
<evidence type="ECO:0000256" key="8">
    <source>
        <dbReference type="ARBA" id="ARBA00022989"/>
    </source>
</evidence>
<evidence type="ECO:0000256" key="3">
    <source>
        <dbReference type="ARBA" id="ARBA00022679"/>
    </source>
</evidence>
<feature type="transmembrane region" description="Helical" evidence="10">
    <location>
        <begin position="59"/>
        <end position="77"/>
    </location>
</feature>
<dbReference type="GO" id="GO:0004016">
    <property type="term" value="F:adenylate cyclase activity"/>
    <property type="evidence" value="ECO:0007669"/>
    <property type="project" value="UniProtKB-UniRule"/>
</dbReference>
<dbReference type="EC" id="2.7.7.85" evidence="10"/>
<keyword evidence="8 10" id="KW-1133">Transmembrane helix</keyword>
<protein>
    <recommendedName>
        <fullName evidence="10">Diadenylate cyclase</fullName>
        <shortName evidence="10">DAC</shortName>
        <ecNumber evidence="10">2.7.7.85</ecNumber>
    </recommendedName>
    <alternativeName>
        <fullName evidence="10">Cyclic-di-AMP synthase</fullName>
        <shortName evidence="10">c-di-AMP synthase</shortName>
    </alternativeName>
</protein>
<dbReference type="HAMAP" id="MF_01499">
    <property type="entry name" value="DacA"/>
    <property type="match status" value="1"/>
</dbReference>
<feature type="transmembrane region" description="Helical" evidence="10">
    <location>
        <begin position="12"/>
        <end position="29"/>
    </location>
</feature>
<feature type="transmembrane region" description="Helical" evidence="10">
    <location>
        <begin position="36"/>
        <end position="53"/>
    </location>
</feature>
<accession>A0A073INF1</accession>
<evidence type="ECO:0000256" key="4">
    <source>
        <dbReference type="ARBA" id="ARBA00022692"/>
    </source>
</evidence>
<dbReference type="InterPro" id="IPR003390">
    <property type="entry name" value="DNA_integrity_scan_DisA_N"/>
</dbReference>
<reference evidence="12 13" key="1">
    <citation type="submission" date="2014-04" db="EMBL/GenBank/DDBJ databases">
        <title>Draft Genome Sequence of Synergistes jonesii.</title>
        <authorList>
            <person name="Coil D.A."/>
            <person name="Eisen J.A."/>
            <person name="Holland-Moritz H.E."/>
        </authorList>
    </citation>
    <scope>NUCLEOTIDE SEQUENCE [LARGE SCALE GENOMIC DNA]</scope>
    <source>
        <strain evidence="12 13">78-1</strain>
    </source>
</reference>
<name>A0A073INF1_9BACT</name>
<dbReference type="RefSeq" id="WP_037978316.1">
    <property type="nucleotide sequence ID" value="NZ_JMKI01000053.1"/>
</dbReference>
<dbReference type="AlphaFoldDB" id="A0A073INF1"/>
<evidence type="ECO:0000256" key="7">
    <source>
        <dbReference type="ARBA" id="ARBA00022840"/>
    </source>
</evidence>
<dbReference type="NCBIfam" id="TIGR00159">
    <property type="entry name" value="diadenylate cyclase CdaA"/>
    <property type="match status" value="1"/>
</dbReference>
<comment type="function">
    <text evidence="10">Catalyzes the condensation of 2 ATP molecules into cyclic di-AMP (c-di-AMP), a second messenger used to regulate differing processes in different bacteria.</text>
</comment>
<evidence type="ECO:0000259" key="11">
    <source>
        <dbReference type="PROSITE" id="PS51794"/>
    </source>
</evidence>
<dbReference type="InterPro" id="IPR050338">
    <property type="entry name" value="DisA"/>
</dbReference>
<evidence type="ECO:0000256" key="10">
    <source>
        <dbReference type="HAMAP-Rule" id="MF_01499"/>
    </source>
</evidence>
<dbReference type="Pfam" id="PF02457">
    <property type="entry name" value="DAC"/>
    <property type="match status" value="1"/>
</dbReference>
<comment type="caution">
    <text evidence="12">The sequence shown here is derived from an EMBL/GenBank/DDBJ whole genome shotgun (WGS) entry which is preliminary data.</text>
</comment>
<keyword evidence="3 10" id="KW-0808">Transferase</keyword>
<keyword evidence="7 10" id="KW-0067">ATP-binding</keyword>
<dbReference type="PANTHER" id="PTHR34185:SF1">
    <property type="entry name" value="DIADENYLATE CYCLASE"/>
    <property type="match status" value="1"/>
</dbReference>
<keyword evidence="6 10" id="KW-0547">Nucleotide-binding</keyword>
<dbReference type="GO" id="GO:0106408">
    <property type="term" value="F:diadenylate cyclase activity"/>
    <property type="evidence" value="ECO:0007669"/>
    <property type="project" value="UniProtKB-EC"/>
</dbReference>
<keyword evidence="13" id="KW-1185">Reference proteome</keyword>
<evidence type="ECO:0000313" key="13">
    <source>
        <dbReference type="Proteomes" id="UP000027665"/>
    </source>
</evidence>
<dbReference type="Proteomes" id="UP000027665">
    <property type="component" value="Unassembled WGS sequence"/>
</dbReference>
<keyword evidence="2 10" id="KW-1003">Cell membrane</keyword>
<feature type="domain" description="DAC" evidence="11">
    <location>
        <begin position="78"/>
        <end position="236"/>
    </location>
</feature>
<keyword evidence="4 10" id="KW-0812">Transmembrane</keyword>
<evidence type="ECO:0000256" key="5">
    <source>
        <dbReference type="ARBA" id="ARBA00022695"/>
    </source>
</evidence>
<dbReference type="GO" id="GO:0006171">
    <property type="term" value="P:cAMP biosynthetic process"/>
    <property type="evidence" value="ECO:0007669"/>
    <property type="project" value="InterPro"/>
</dbReference>
<evidence type="ECO:0000256" key="9">
    <source>
        <dbReference type="ARBA" id="ARBA00023136"/>
    </source>
</evidence>
<proteinExistence type="inferred from homology"/>
<evidence type="ECO:0000256" key="1">
    <source>
        <dbReference type="ARBA" id="ARBA00000877"/>
    </source>
</evidence>
<dbReference type="PROSITE" id="PS51794">
    <property type="entry name" value="DAC"/>
    <property type="match status" value="1"/>
</dbReference>
<gene>
    <name evidence="10" type="primary">dacA</name>
    <name evidence="12" type="ORF">EH55_11325</name>
</gene>
<dbReference type="STRING" id="2754.EH55_11325"/>
<sequence length="276" mass="31475">MAFFDLRWQDFIDILIVSFLIYRVLLLLVGTRAMQLIRGVLTIAFIGMIANILELRSLSWIIGKMLGAFIIVIPVLFQPEMRHMLEELGKGHLWKMAKDEKDIDARAEQLTKALIYCRSQRIGALCVLERDTSLKEVWRTAVMLKADITEELLISIFWPGTPLHDGAVVLDRSSIVAAGCYLPLTEKTDISRWYGTRHRAALGVTEMSDSIALTVSEERGEITAAVGGHFSKPLDEEQLRKICNHYFSFESRETNFMERLREEIQQQWSGGVKNAE</sequence>
<dbReference type="InterPro" id="IPR014046">
    <property type="entry name" value="C-di-AMP_synthase"/>
</dbReference>
<dbReference type="Pfam" id="PF19293">
    <property type="entry name" value="CdaA_N"/>
    <property type="match status" value="1"/>
</dbReference>
<dbReference type="SUPFAM" id="SSF143597">
    <property type="entry name" value="YojJ-like"/>
    <property type="match status" value="1"/>
</dbReference>
<comment type="catalytic activity">
    <reaction evidence="1 10">
        <text>2 ATP = 3',3'-c-di-AMP + 2 diphosphate</text>
        <dbReference type="Rhea" id="RHEA:35655"/>
        <dbReference type="ChEBI" id="CHEBI:30616"/>
        <dbReference type="ChEBI" id="CHEBI:33019"/>
        <dbReference type="ChEBI" id="CHEBI:71500"/>
        <dbReference type="EC" id="2.7.7.85"/>
    </reaction>
</comment>
<evidence type="ECO:0000256" key="6">
    <source>
        <dbReference type="ARBA" id="ARBA00022741"/>
    </source>
</evidence>
<dbReference type="InterPro" id="IPR036888">
    <property type="entry name" value="DNA_integrity_DisA_N_sf"/>
</dbReference>
<dbReference type="Gene3D" id="3.40.1700.10">
    <property type="entry name" value="DNA integrity scanning protein, DisA, N-terminal domain"/>
    <property type="match status" value="1"/>
</dbReference>
<evidence type="ECO:0000313" key="12">
    <source>
        <dbReference type="EMBL" id="KEJ91284.1"/>
    </source>
</evidence>
<evidence type="ECO:0000256" key="2">
    <source>
        <dbReference type="ARBA" id="ARBA00022475"/>
    </source>
</evidence>
<keyword evidence="5 10" id="KW-0548">Nucleotidyltransferase</keyword>
<comment type="similarity">
    <text evidence="10">Belongs to the adenylate cyclase family. DacA/CdaA subfamily.</text>
</comment>
<dbReference type="InterPro" id="IPR045585">
    <property type="entry name" value="CdaA_N"/>
</dbReference>
<keyword evidence="9 10" id="KW-0472">Membrane</keyword>
<dbReference type="GO" id="GO:0005524">
    <property type="term" value="F:ATP binding"/>
    <property type="evidence" value="ECO:0007669"/>
    <property type="project" value="UniProtKB-UniRule"/>
</dbReference>
<organism evidence="12 13">
    <name type="scientific">Synergistes jonesii</name>
    <dbReference type="NCBI Taxonomy" id="2754"/>
    <lineage>
        <taxon>Bacteria</taxon>
        <taxon>Thermotogati</taxon>
        <taxon>Synergistota</taxon>
        <taxon>Synergistia</taxon>
        <taxon>Synergistales</taxon>
        <taxon>Synergistaceae</taxon>
        <taxon>Synergistes</taxon>
    </lineage>
</organism>
<dbReference type="InterPro" id="IPR034701">
    <property type="entry name" value="CdaA"/>
</dbReference>
<comment type="subunit">
    <text evidence="10">Probably a homodimer.</text>
</comment>
<comment type="caution">
    <text evidence="10">Lacks conserved residue(s) required for the propagation of feature annotation.</text>
</comment>
<dbReference type="OrthoDB" id="9807385at2"/>
<dbReference type="PATRIC" id="fig|2754.20.peg.1918"/>
<dbReference type="eggNOG" id="COG1624">
    <property type="taxonomic scope" value="Bacteria"/>
</dbReference>
<dbReference type="GeneID" id="90984573"/>